<comment type="caution">
    <text evidence="2">The sequence shown here is derived from an EMBL/GenBank/DDBJ whole genome shotgun (WGS) entry which is preliminary data.</text>
</comment>
<protein>
    <submittedName>
        <fullName evidence="2">Uncharacterized protein</fullName>
    </submittedName>
</protein>
<keyword evidence="3" id="KW-1185">Reference proteome</keyword>
<name>A0A5N5GY32_9ROSA</name>
<evidence type="ECO:0000256" key="1">
    <source>
        <dbReference type="SAM" id="MobiDB-lite"/>
    </source>
</evidence>
<dbReference type="Proteomes" id="UP000327157">
    <property type="component" value="Chromosome 15"/>
</dbReference>
<dbReference type="EMBL" id="SMOL01000401">
    <property type="protein sequence ID" value="KAB2618662.1"/>
    <property type="molecule type" value="Genomic_DNA"/>
</dbReference>
<accession>A0A5N5GY32</accession>
<reference evidence="2 3" key="1">
    <citation type="submission" date="2019-09" db="EMBL/GenBank/DDBJ databases">
        <authorList>
            <person name="Ou C."/>
        </authorList>
    </citation>
    <scope>NUCLEOTIDE SEQUENCE [LARGE SCALE GENOMIC DNA]</scope>
    <source>
        <strain evidence="2">S2</strain>
        <tissue evidence="2">Leaf</tissue>
    </source>
</reference>
<proteinExistence type="predicted"/>
<gene>
    <name evidence="2" type="ORF">D8674_014531</name>
</gene>
<sequence length="73" mass="7854">MAMNRALRLWYPDTQTMEHVVIPAIESDKNTGHGGGTKPVKNCSPGPAGEGCEHCNHCFRRVAGRSASKQSSS</sequence>
<feature type="region of interest" description="Disordered" evidence="1">
    <location>
        <begin position="27"/>
        <end position="48"/>
    </location>
</feature>
<evidence type="ECO:0000313" key="2">
    <source>
        <dbReference type="EMBL" id="KAB2618662.1"/>
    </source>
</evidence>
<organism evidence="2 3">
    <name type="scientific">Pyrus ussuriensis x Pyrus communis</name>
    <dbReference type="NCBI Taxonomy" id="2448454"/>
    <lineage>
        <taxon>Eukaryota</taxon>
        <taxon>Viridiplantae</taxon>
        <taxon>Streptophyta</taxon>
        <taxon>Embryophyta</taxon>
        <taxon>Tracheophyta</taxon>
        <taxon>Spermatophyta</taxon>
        <taxon>Magnoliopsida</taxon>
        <taxon>eudicotyledons</taxon>
        <taxon>Gunneridae</taxon>
        <taxon>Pentapetalae</taxon>
        <taxon>rosids</taxon>
        <taxon>fabids</taxon>
        <taxon>Rosales</taxon>
        <taxon>Rosaceae</taxon>
        <taxon>Amygdaloideae</taxon>
        <taxon>Maleae</taxon>
        <taxon>Pyrus</taxon>
    </lineage>
</organism>
<reference evidence="2 3" key="3">
    <citation type="submission" date="2019-11" db="EMBL/GenBank/DDBJ databases">
        <title>A de novo genome assembly of a pear dwarfing rootstock.</title>
        <authorList>
            <person name="Wang F."/>
            <person name="Wang J."/>
            <person name="Li S."/>
            <person name="Zhang Y."/>
            <person name="Fang M."/>
            <person name="Ma L."/>
            <person name="Zhao Y."/>
            <person name="Jiang S."/>
        </authorList>
    </citation>
    <scope>NUCLEOTIDE SEQUENCE [LARGE SCALE GENOMIC DNA]</scope>
    <source>
        <strain evidence="2">S2</strain>
        <tissue evidence="2">Leaf</tissue>
    </source>
</reference>
<reference evidence="3" key="2">
    <citation type="submission" date="2019-10" db="EMBL/GenBank/DDBJ databases">
        <title>A de novo genome assembly of a pear dwarfing rootstock.</title>
        <authorList>
            <person name="Wang F."/>
            <person name="Wang J."/>
            <person name="Li S."/>
            <person name="Zhang Y."/>
            <person name="Fang M."/>
            <person name="Ma L."/>
            <person name="Zhao Y."/>
            <person name="Jiang S."/>
        </authorList>
    </citation>
    <scope>NUCLEOTIDE SEQUENCE [LARGE SCALE GENOMIC DNA]</scope>
</reference>
<evidence type="ECO:0000313" key="3">
    <source>
        <dbReference type="Proteomes" id="UP000327157"/>
    </source>
</evidence>
<dbReference type="AlphaFoldDB" id="A0A5N5GY32"/>